<accession>A0AAD6RZA6</accession>
<gene>
    <name evidence="2" type="ORF">C8F04DRAFT_1200672</name>
</gene>
<protein>
    <submittedName>
        <fullName evidence="2">Uncharacterized protein</fullName>
    </submittedName>
</protein>
<feature type="region of interest" description="Disordered" evidence="1">
    <location>
        <begin position="37"/>
        <end position="57"/>
    </location>
</feature>
<proteinExistence type="predicted"/>
<name>A0AAD6RZA6_9AGAR</name>
<evidence type="ECO:0000313" key="2">
    <source>
        <dbReference type="EMBL" id="KAJ7017366.1"/>
    </source>
</evidence>
<dbReference type="EMBL" id="JARJCM010000414">
    <property type="protein sequence ID" value="KAJ7017366.1"/>
    <property type="molecule type" value="Genomic_DNA"/>
</dbReference>
<organism evidence="2 3">
    <name type="scientific">Mycena alexandri</name>
    <dbReference type="NCBI Taxonomy" id="1745969"/>
    <lineage>
        <taxon>Eukaryota</taxon>
        <taxon>Fungi</taxon>
        <taxon>Dikarya</taxon>
        <taxon>Basidiomycota</taxon>
        <taxon>Agaricomycotina</taxon>
        <taxon>Agaricomycetes</taxon>
        <taxon>Agaricomycetidae</taxon>
        <taxon>Agaricales</taxon>
        <taxon>Marasmiineae</taxon>
        <taxon>Mycenaceae</taxon>
        <taxon>Mycena</taxon>
    </lineage>
</organism>
<comment type="caution">
    <text evidence="2">The sequence shown here is derived from an EMBL/GenBank/DDBJ whole genome shotgun (WGS) entry which is preliminary data.</text>
</comment>
<evidence type="ECO:0000256" key="1">
    <source>
        <dbReference type="SAM" id="MobiDB-lite"/>
    </source>
</evidence>
<dbReference type="AlphaFoldDB" id="A0AAD6RZA6"/>
<evidence type="ECO:0000313" key="3">
    <source>
        <dbReference type="Proteomes" id="UP001218188"/>
    </source>
</evidence>
<sequence length="201" mass="22460">MPSISAPFLPLWQPRDPELSRNMNVTHLMLLTDVSRGATRRRAQQRHVSASSGPRKSRVTPCRAVTAVAVLACPNVVGTLPKLECRAWETVTDILSGFNSLFIPYFLLRELWEFFSGPVLLLESNEYAQSIRELPINAKLQDTQEVGRRISKPNEATEPTRSYTPLHGSRHCTALHATPVHATVHLCRAVQCRAVQRRAGS</sequence>
<dbReference type="Proteomes" id="UP001218188">
    <property type="component" value="Unassembled WGS sequence"/>
</dbReference>
<keyword evidence="3" id="KW-1185">Reference proteome</keyword>
<reference evidence="2" key="1">
    <citation type="submission" date="2023-03" db="EMBL/GenBank/DDBJ databases">
        <title>Massive genome expansion in bonnet fungi (Mycena s.s.) driven by repeated elements and novel gene families across ecological guilds.</title>
        <authorList>
            <consortium name="Lawrence Berkeley National Laboratory"/>
            <person name="Harder C.B."/>
            <person name="Miyauchi S."/>
            <person name="Viragh M."/>
            <person name="Kuo A."/>
            <person name="Thoen E."/>
            <person name="Andreopoulos B."/>
            <person name="Lu D."/>
            <person name="Skrede I."/>
            <person name="Drula E."/>
            <person name="Henrissat B."/>
            <person name="Morin E."/>
            <person name="Kohler A."/>
            <person name="Barry K."/>
            <person name="LaButti K."/>
            <person name="Morin E."/>
            <person name="Salamov A."/>
            <person name="Lipzen A."/>
            <person name="Mereny Z."/>
            <person name="Hegedus B."/>
            <person name="Baldrian P."/>
            <person name="Stursova M."/>
            <person name="Weitz H."/>
            <person name="Taylor A."/>
            <person name="Grigoriev I.V."/>
            <person name="Nagy L.G."/>
            <person name="Martin F."/>
            <person name="Kauserud H."/>
        </authorList>
    </citation>
    <scope>NUCLEOTIDE SEQUENCE</scope>
    <source>
        <strain evidence="2">CBHHK200</strain>
    </source>
</reference>